<protein>
    <submittedName>
        <fullName evidence="1">Uncharacterized protein</fullName>
    </submittedName>
</protein>
<accession>A0A382PBC1</accession>
<dbReference type="AlphaFoldDB" id="A0A382PBC1"/>
<proteinExistence type="predicted"/>
<name>A0A382PBC1_9ZZZZ</name>
<reference evidence="1" key="1">
    <citation type="submission" date="2018-05" db="EMBL/GenBank/DDBJ databases">
        <authorList>
            <person name="Lanie J.A."/>
            <person name="Ng W.-L."/>
            <person name="Kazmierczak K.M."/>
            <person name="Andrzejewski T.M."/>
            <person name="Davidsen T.M."/>
            <person name="Wayne K.J."/>
            <person name="Tettelin H."/>
            <person name="Glass J.I."/>
            <person name="Rusch D."/>
            <person name="Podicherti R."/>
            <person name="Tsui H.-C.T."/>
            <person name="Winkler M.E."/>
        </authorList>
    </citation>
    <scope>NUCLEOTIDE SEQUENCE</scope>
</reference>
<organism evidence="1">
    <name type="scientific">marine metagenome</name>
    <dbReference type="NCBI Taxonomy" id="408172"/>
    <lineage>
        <taxon>unclassified sequences</taxon>
        <taxon>metagenomes</taxon>
        <taxon>ecological metagenomes</taxon>
    </lineage>
</organism>
<sequence length="25" mass="2726">MTEVTSQAPAASFLVWTLSQFLQGL</sequence>
<feature type="non-terminal residue" evidence="1">
    <location>
        <position position="25"/>
    </location>
</feature>
<gene>
    <name evidence="1" type="ORF">METZ01_LOCUS322872</name>
</gene>
<evidence type="ECO:0000313" key="1">
    <source>
        <dbReference type="EMBL" id="SVC70018.1"/>
    </source>
</evidence>
<dbReference type="EMBL" id="UINC01105801">
    <property type="protein sequence ID" value="SVC70018.1"/>
    <property type="molecule type" value="Genomic_DNA"/>
</dbReference>